<keyword evidence="6" id="KW-0326">Glycosidase</keyword>
<keyword evidence="7" id="KW-0119">Carbohydrate metabolism</keyword>
<dbReference type="EMBL" id="BMGT01000003">
    <property type="protein sequence ID" value="GGG83172.1"/>
    <property type="molecule type" value="Genomic_DNA"/>
</dbReference>
<evidence type="ECO:0000256" key="2">
    <source>
        <dbReference type="ARBA" id="ARBA00009209"/>
    </source>
</evidence>
<keyword evidence="4" id="KW-0378">Hydrolase</keyword>
<reference evidence="9" key="1">
    <citation type="journal article" date="2014" name="Int. J. Syst. Evol. Microbiol.">
        <title>Complete genome sequence of Corynebacterium casei LMG S-19264T (=DSM 44701T), isolated from a smear-ripened cheese.</title>
        <authorList>
            <consortium name="US DOE Joint Genome Institute (JGI-PGF)"/>
            <person name="Walter F."/>
            <person name="Albersmeier A."/>
            <person name="Kalinowski J."/>
            <person name="Ruckert C."/>
        </authorList>
    </citation>
    <scope>NUCLEOTIDE SEQUENCE</scope>
    <source>
        <strain evidence="9">CGMCC 1.12997</strain>
    </source>
</reference>
<evidence type="ECO:0000256" key="6">
    <source>
        <dbReference type="ARBA" id="ARBA00023295"/>
    </source>
</evidence>
<evidence type="ECO:0000313" key="9">
    <source>
        <dbReference type="EMBL" id="GGG83172.1"/>
    </source>
</evidence>
<comment type="similarity">
    <text evidence="2">Belongs to the glycosyl hydrolase 8 (cellulase D) family.</text>
</comment>
<dbReference type="Pfam" id="PF01270">
    <property type="entry name" value="Glyco_hydro_8"/>
    <property type="match status" value="2"/>
</dbReference>
<protein>
    <recommendedName>
        <fullName evidence="3">cellulase</fullName>
        <ecNumber evidence="3">3.2.1.4</ecNumber>
    </recommendedName>
</protein>
<keyword evidence="7" id="KW-0624">Polysaccharide degradation</keyword>
<dbReference type="GO" id="GO:0008810">
    <property type="term" value="F:cellulase activity"/>
    <property type="evidence" value="ECO:0007669"/>
    <property type="project" value="UniProtKB-EC"/>
</dbReference>
<sequence length="455" mass="51025">MMRIIRTRLPLFAAVLIFISAGTFHALAQPAADGDGSGAYHTGHYRDLFAEQGHSAKESRAKIDAAFEQLFHGDKNTQTVYYEVGRNANGPLAYITDVANRDARTEGMSYGMMIAVQMNKKHEFDAIWNWANTYMLITDPANPSVGYFSWSMHTDGTPRSDSPAPDGEEYFVMSLYFAANRWGNGTGIYNYKAQADRILSLMRHHPIQTGTPPFRLKPDELPYIPPTRPGFPARNQPQIVGPMVNEKYKMILFVPGMGRGSFTDPSYHLPAFYELWSRWGPVEDRAFWAEAATASRSFFQKATNPSTGLAPDYADFDGKPHGAGFNPMSANFSYDSWRTASNWSVDYSWWHKDAEENVLSDRIQKFLFSQGVDTFSDRYTLDGKPLSRRHSTGMVATTATAGLAATKGPISKAFVDALWNSPIPSGEQRYYDGMLYMMSLLHSSGNFRIWGPKPH</sequence>
<dbReference type="EC" id="3.2.1.4" evidence="3"/>
<feature type="signal peptide" evidence="8">
    <location>
        <begin position="1"/>
        <end position="28"/>
    </location>
</feature>
<dbReference type="AlphaFoldDB" id="A0A917M7Z6"/>
<evidence type="ECO:0000313" key="10">
    <source>
        <dbReference type="Proteomes" id="UP000647241"/>
    </source>
</evidence>
<evidence type="ECO:0000256" key="7">
    <source>
        <dbReference type="ARBA" id="ARBA00023326"/>
    </source>
</evidence>
<dbReference type="InterPro" id="IPR008928">
    <property type="entry name" value="6-hairpin_glycosidase_sf"/>
</dbReference>
<dbReference type="Proteomes" id="UP000647241">
    <property type="component" value="Unassembled WGS sequence"/>
</dbReference>
<gene>
    <name evidence="9" type="ORF">GCM10011585_28600</name>
</gene>
<name>A0A917M7Z6_9BACT</name>
<keyword evidence="5" id="KW-0136">Cellulose degradation</keyword>
<evidence type="ECO:0000256" key="5">
    <source>
        <dbReference type="ARBA" id="ARBA00023001"/>
    </source>
</evidence>
<evidence type="ECO:0000256" key="4">
    <source>
        <dbReference type="ARBA" id="ARBA00022801"/>
    </source>
</evidence>
<comment type="catalytic activity">
    <reaction evidence="1">
        <text>Endohydrolysis of (1-&gt;4)-beta-D-glucosidic linkages in cellulose, lichenin and cereal beta-D-glucans.</text>
        <dbReference type="EC" id="3.2.1.4"/>
    </reaction>
</comment>
<dbReference type="SUPFAM" id="SSF48208">
    <property type="entry name" value="Six-hairpin glycosidases"/>
    <property type="match status" value="1"/>
</dbReference>
<dbReference type="GO" id="GO:0030245">
    <property type="term" value="P:cellulose catabolic process"/>
    <property type="evidence" value="ECO:0007669"/>
    <property type="project" value="UniProtKB-KW"/>
</dbReference>
<reference evidence="9" key="2">
    <citation type="submission" date="2020-09" db="EMBL/GenBank/DDBJ databases">
        <authorList>
            <person name="Sun Q."/>
            <person name="Zhou Y."/>
        </authorList>
    </citation>
    <scope>NUCLEOTIDE SEQUENCE</scope>
    <source>
        <strain evidence="9">CGMCC 1.12997</strain>
    </source>
</reference>
<organism evidence="9 10">
    <name type="scientific">Edaphobacter dinghuensis</name>
    <dbReference type="NCBI Taxonomy" id="1560005"/>
    <lineage>
        <taxon>Bacteria</taxon>
        <taxon>Pseudomonadati</taxon>
        <taxon>Acidobacteriota</taxon>
        <taxon>Terriglobia</taxon>
        <taxon>Terriglobales</taxon>
        <taxon>Acidobacteriaceae</taxon>
        <taxon>Edaphobacter</taxon>
    </lineage>
</organism>
<dbReference type="InterPro" id="IPR012341">
    <property type="entry name" value="6hp_glycosidase-like_sf"/>
</dbReference>
<dbReference type="RefSeq" id="WP_188554864.1">
    <property type="nucleotide sequence ID" value="NZ_BMGT01000003.1"/>
</dbReference>
<evidence type="ECO:0000256" key="3">
    <source>
        <dbReference type="ARBA" id="ARBA00012601"/>
    </source>
</evidence>
<proteinExistence type="inferred from homology"/>
<comment type="caution">
    <text evidence="9">The sequence shown here is derived from an EMBL/GenBank/DDBJ whole genome shotgun (WGS) entry which is preliminary data.</text>
</comment>
<dbReference type="Gene3D" id="1.50.10.10">
    <property type="match status" value="1"/>
</dbReference>
<accession>A0A917M7Z6</accession>
<evidence type="ECO:0000256" key="8">
    <source>
        <dbReference type="SAM" id="SignalP"/>
    </source>
</evidence>
<dbReference type="InterPro" id="IPR002037">
    <property type="entry name" value="Glyco_hydro_8"/>
</dbReference>
<feature type="chain" id="PRO_5038101451" description="cellulase" evidence="8">
    <location>
        <begin position="29"/>
        <end position="455"/>
    </location>
</feature>
<evidence type="ECO:0000256" key="1">
    <source>
        <dbReference type="ARBA" id="ARBA00000966"/>
    </source>
</evidence>
<keyword evidence="10" id="KW-1185">Reference proteome</keyword>
<keyword evidence="8" id="KW-0732">Signal</keyword>